<comment type="similarity">
    <text evidence="7">Belongs to the PINc/VapC protein family.</text>
</comment>
<evidence type="ECO:0000256" key="5">
    <source>
        <dbReference type="ARBA" id="ARBA00022801"/>
    </source>
</evidence>
<proteinExistence type="inferred from homology"/>
<evidence type="ECO:0000313" key="10">
    <source>
        <dbReference type="Proteomes" id="UP000252107"/>
    </source>
</evidence>
<keyword evidence="2" id="KW-1277">Toxin-antitoxin system</keyword>
<keyword evidence="3" id="KW-0540">Nuclease</keyword>
<evidence type="ECO:0000256" key="7">
    <source>
        <dbReference type="ARBA" id="ARBA00038093"/>
    </source>
</evidence>
<keyword evidence="5" id="KW-0378">Hydrolase</keyword>
<gene>
    <name evidence="9" type="ORF">A6770_38020</name>
</gene>
<dbReference type="PANTHER" id="PTHR33653:SF1">
    <property type="entry name" value="RIBONUCLEASE VAPC2"/>
    <property type="match status" value="1"/>
</dbReference>
<dbReference type="GO" id="GO:0046872">
    <property type="term" value="F:metal ion binding"/>
    <property type="evidence" value="ECO:0007669"/>
    <property type="project" value="UniProtKB-KW"/>
</dbReference>
<dbReference type="InterPro" id="IPR029060">
    <property type="entry name" value="PIN-like_dom_sf"/>
</dbReference>
<evidence type="ECO:0000256" key="6">
    <source>
        <dbReference type="ARBA" id="ARBA00022842"/>
    </source>
</evidence>
<dbReference type="InterPro" id="IPR050556">
    <property type="entry name" value="Type_II_TA_system_RNase"/>
</dbReference>
<dbReference type="Gene3D" id="3.40.50.1010">
    <property type="entry name" value="5'-nuclease"/>
    <property type="match status" value="1"/>
</dbReference>
<dbReference type="EMBL" id="LXQD01000055">
    <property type="protein sequence ID" value="RCJ40146.1"/>
    <property type="molecule type" value="Genomic_DNA"/>
</dbReference>
<evidence type="ECO:0000256" key="2">
    <source>
        <dbReference type="ARBA" id="ARBA00022649"/>
    </source>
</evidence>
<dbReference type="PANTHER" id="PTHR33653">
    <property type="entry name" value="RIBONUCLEASE VAPC2"/>
    <property type="match status" value="1"/>
</dbReference>
<sequence length="156" mass="17762">MYLLDTNHCSFIIIQKDTAVINKLASLPKDTIIAINSIIYGELILMAEKSINKKENTDLIESFAKSLIIHPIDKDTSKIYGQFHAEIIDKFAPKDKNGRRKFQIKDIGIYSNDLWIACTAIQHNLTIVSEDSDFQKMSTVRSLNLECWKSKVNSIV</sequence>
<dbReference type="CDD" id="cd09881">
    <property type="entry name" value="PIN_VapC4-5_FitB-like"/>
    <property type="match status" value="1"/>
</dbReference>
<reference evidence="9" key="1">
    <citation type="submission" date="2016-04" db="EMBL/GenBank/DDBJ databases">
        <authorList>
            <person name="Tabuchi Yagui T.R."/>
        </authorList>
    </citation>
    <scope>NUCLEOTIDE SEQUENCE [LARGE SCALE GENOMIC DNA]</scope>
    <source>
        <strain evidence="9">NIES-26</strain>
    </source>
</reference>
<protein>
    <submittedName>
        <fullName evidence="9">Nuclease</fullName>
    </submittedName>
</protein>
<comment type="cofactor">
    <cofactor evidence="1">
        <name>Mg(2+)</name>
        <dbReference type="ChEBI" id="CHEBI:18420"/>
    </cofactor>
</comment>
<name>A0A367RU64_9NOSO</name>
<dbReference type="AlphaFoldDB" id="A0A367RU64"/>
<evidence type="ECO:0000256" key="1">
    <source>
        <dbReference type="ARBA" id="ARBA00001946"/>
    </source>
</evidence>
<dbReference type="Pfam" id="PF01850">
    <property type="entry name" value="PIN"/>
    <property type="match status" value="1"/>
</dbReference>
<keyword evidence="6" id="KW-0460">Magnesium</keyword>
<evidence type="ECO:0000259" key="8">
    <source>
        <dbReference type="Pfam" id="PF01850"/>
    </source>
</evidence>
<dbReference type="SUPFAM" id="SSF88723">
    <property type="entry name" value="PIN domain-like"/>
    <property type="match status" value="1"/>
</dbReference>
<dbReference type="Proteomes" id="UP000252107">
    <property type="component" value="Unassembled WGS sequence"/>
</dbReference>
<dbReference type="InterPro" id="IPR002716">
    <property type="entry name" value="PIN_dom"/>
</dbReference>
<dbReference type="GO" id="GO:0016787">
    <property type="term" value="F:hydrolase activity"/>
    <property type="evidence" value="ECO:0007669"/>
    <property type="project" value="UniProtKB-KW"/>
</dbReference>
<keyword evidence="4" id="KW-0479">Metal-binding</keyword>
<keyword evidence="10" id="KW-1185">Reference proteome</keyword>
<evidence type="ECO:0000256" key="3">
    <source>
        <dbReference type="ARBA" id="ARBA00022722"/>
    </source>
</evidence>
<organism evidence="9 10">
    <name type="scientific">Nostoc minutum NIES-26</name>
    <dbReference type="NCBI Taxonomy" id="1844469"/>
    <lineage>
        <taxon>Bacteria</taxon>
        <taxon>Bacillati</taxon>
        <taxon>Cyanobacteriota</taxon>
        <taxon>Cyanophyceae</taxon>
        <taxon>Nostocales</taxon>
        <taxon>Nostocaceae</taxon>
        <taxon>Nostoc</taxon>
    </lineage>
</organism>
<comment type="caution">
    <text evidence="9">The sequence shown here is derived from an EMBL/GenBank/DDBJ whole genome shotgun (WGS) entry which is preliminary data.</text>
</comment>
<feature type="domain" description="PIN" evidence="8">
    <location>
        <begin position="2"/>
        <end position="137"/>
    </location>
</feature>
<accession>A0A367RU64</accession>
<evidence type="ECO:0000313" key="9">
    <source>
        <dbReference type="EMBL" id="RCJ40146.1"/>
    </source>
</evidence>
<evidence type="ECO:0000256" key="4">
    <source>
        <dbReference type="ARBA" id="ARBA00022723"/>
    </source>
</evidence>
<dbReference type="GO" id="GO:0004518">
    <property type="term" value="F:nuclease activity"/>
    <property type="evidence" value="ECO:0007669"/>
    <property type="project" value="UniProtKB-KW"/>
</dbReference>